<evidence type="ECO:0000256" key="3">
    <source>
        <dbReference type="SAM" id="SignalP"/>
    </source>
</evidence>
<keyword evidence="2" id="KW-0472">Membrane</keyword>
<feature type="signal peptide" evidence="3">
    <location>
        <begin position="1"/>
        <end position="36"/>
    </location>
</feature>
<dbReference type="EMBL" id="CP035810">
    <property type="protein sequence ID" value="QIN29636.1"/>
    <property type="molecule type" value="Genomic_DNA"/>
</dbReference>
<dbReference type="Proteomes" id="UP000501518">
    <property type="component" value="Chromosome"/>
</dbReference>
<name>A0A6G8KYB0_9MICO</name>
<feature type="transmembrane region" description="Helical" evidence="2">
    <location>
        <begin position="804"/>
        <end position="825"/>
    </location>
</feature>
<organism evidence="4 5">
    <name type="scientific">Brevibacterium luteolum</name>
    <dbReference type="NCBI Taxonomy" id="199591"/>
    <lineage>
        <taxon>Bacteria</taxon>
        <taxon>Bacillati</taxon>
        <taxon>Actinomycetota</taxon>
        <taxon>Actinomycetes</taxon>
        <taxon>Micrococcales</taxon>
        <taxon>Brevibacteriaceae</taxon>
        <taxon>Brevibacterium</taxon>
    </lineage>
</organism>
<keyword evidence="3" id="KW-0732">Signal</keyword>
<feature type="chain" id="PRO_5026269521" evidence="3">
    <location>
        <begin position="37"/>
        <end position="850"/>
    </location>
</feature>
<evidence type="ECO:0000313" key="4">
    <source>
        <dbReference type="EMBL" id="QIN29636.1"/>
    </source>
</evidence>
<keyword evidence="2" id="KW-0812">Transmembrane</keyword>
<feature type="region of interest" description="Disordered" evidence="1">
    <location>
        <begin position="140"/>
        <end position="162"/>
    </location>
</feature>
<feature type="compositionally biased region" description="Low complexity" evidence="1">
    <location>
        <begin position="141"/>
        <end position="155"/>
    </location>
</feature>
<dbReference type="KEGG" id="blut:EW640_10355"/>
<feature type="compositionally biased region" description="Acidic residues" evidence="1">
    <location>
        <begin position="357"/>
        <end position="366"/>
    </location>
</feature>
<dbReference type="InterPro" id="IPR046112">
    <property type="entry name" value="DUF6049"/>
</dbReference>
<protein>
    <submittedName>
        <fullName evidence="4">Uncharacterized protein</fullName>
    </submittedName>
</protein>
<evidence type="ECO:0000256" key="1">
    <source>
        <dbReference type="SAM" id="MobiDB-lite"/>
    </source>
</evidence>
<feature type="compositionally biased region" description="Acidic residues" evidence="1">
    <location>
        <begin position="313"/>
        <end position="332"/>
    </location>
</feature>
<feature type="region of interest" description="Disordered" evidence="1">
    <location>
        <begin position="306"/>
        <end position="390"/>
    </location>
</feature>
<proteinExistence type="predicted"/>
<feature type="compositionally biased region" description="Low complexity" evidence="1">
    <location>
        <begin position="340"/>
        <end position="356"/>
    </location>
</feature>
<dbReference type="Pfam" id="PF19516">
    <property type="entry name" value="DUF6049"/>
    <property type="match status" value="1"/>
</dbReference>
<feature type="compositionally biased region" description="Low complexity" evidence="1">
    <location>
        <begin position="769"/>
        <end position="783"/>
    </location>
</feature>
<sequence length="850" mass="87675">MISARRLPHPRRCAALAAVCTLIAVLLGTGVPTASATAAGTQPSFPSPVPAAPGDGTDEETAGSPGDSDTAAAGVELAFDEISPVLTAEGTLTIKGRIINSSAVEIPEPRLDFRISRRVLDSRDAINEWKDQPARYRQLGDTASAAAQQDTAGGAEDADDAPRMDIETLPESVAPKSEAAFTLTADAETLGLPRSQPLTSWGAYGLAVKLSSEAAAASAQPSLSLTRTAFTTWYPDPQLLPSKVTFLVPVTLPGFDPSGQVAADTLEQAAGPEGELTSALAAVTAADEVAVAIDPRLIGSIEDVLGVDRPEAGPDDGAGDPADDGTEEGTEESTEKGADPAEPGATPADETPADATEAPEGDDGEETTAPGEDTSGEQTAPAPSPQADRYPQLNEWYTSFIAAAEQRTVIALPYADADLTALAAADEPALARAAEAAADDLRATLPEARTDITWPASGSLTPDYAERAAQAGTKTMLVSDIQQPSVRSYTSSAPSTLPVGEDQHGLNSLAVDTGLSEAAELAGHDDTRVLGISELIAESSAITTERPYDPRSLLITLPRRAADPHWAEAIRQTAAAPWINLQSLADLSESEPLQRAPLTEPTREAGDRAAGLNRLGDVHSTGAEASTAFEDPEAVATRLSRATLTCTSTAWGETANDGGFSSCVDAAADEVSSLTGGVKPEEGSAVLLVTGEKTTIPVRIDNTTADAAHVMVRVVPATPQLRTQVSEPVVVSPGEQARVEVPVEGLANADVQTRIELVAATPPGDSDSTATTETGPGPTPAAGHFVLPETTSLTVRVRTDWENIGAAVIGAGLVVVLLIGLYSSVSRGRRKIPKSQLDAAVARAHENDPG</sequence>
<dbReference type="AlphaFoldDB" id="A0A6G8KYB0"/>
<evidence type="ECO:0000256" key="2">
    <source>
        <dbReference type="SAM" id="Phobius"/>
    </source>
</evidence>
<feature type="region of interest" description="Disordered" evidence="1">
    <location>
        <begin position="760"/>
        <end position="784"/>
    </location>
</feature>
<gene>
    <name evidence="4" type="ORF">EW640_10355</name>
</gene>
<dbReference type="RefSeq" id="WP_165884033.1">
    <property type="nucleotide sequence ID" value="NZ_CP035810.1"/>
</dbReference>
<evidence type="ECO:0000313" key="5">
    <source>
        <dbReference type="Proteomes" id="UP000501518"/>
    </source>
</evidence>
<reference evidence="4 5" key="1">
    <citation type="submission" date="2019-02" db="EMBL/GenBank/DDBJ databases">
        <title>Complete Genome Sequence and Methylome Analysis of Brevibacterium luteolum NEB1784.</title>
        <authorList>
            <person name="Fomenkov A."/>
            <person name="Roberts R.J."/>
        </authorList>
    </citation>
    <scope>NUCLEOTIDE SEQUENCE [LARGE SCALE GENOMIC DNA]</scope>
    <source>
        <strain evidence="4 5">NEB1784</strain>
    </source>
</reference>
<feature type="region of interest" description="Disordered" evidence="1">
    <location>
        <begin position="36"/>
        <end position="71"/>
    </location>
</feature>
<accession>A0A6G8KYB0</accession>
<keyword evidence="2" id="KW-1133">Transmembrane helix</keyword>